<evidence type="ECO:0000256" key="15">
    <source>
        <dbReference type="SAM" id="Coils"/>
    </source>
</evidence>
<keyword evidence="6 12" id="KW-0697">Rotamase</keyword>
<evidence type="ECO:0000256" key="4">
    <source>
        <dbReference type="ARBA" id="ARBA00016902"/>
    </source>
</evidence>
<keyword evidence="15" id="KW-0175">Coiled coil</keyword>
<dbReference type="InterPro" id="IPR008881">
    <property type="entry name" value="Trigger_fac_ribosome-bd_bac"/>
</dbReference>
<keyword evidence="7 12" id="KW-0143">Chaperone</keyword>
<dbReference type="PANTHER" id="PTHR30560">
    <property type="entry name" value="TRIGGER FACTOR CHAPERONE AND PEPTIDYL-PROLYL CIS/TRANS ISOMERASE"/>
    <property type="match status" value="1"/>
</dbReference>
<evidence type="ECO:0000256" key="10">
    <source>
        <dbReference type="ARBA" id="ARBA00024849"/>
    </source>
</evidence>
<evidence type="ECO:0000259" key="16">
    <source>
        <dbReference type="PROSITE" id="PS50059"/>
    </source>
</evidence>
<feature type="domain" description="PPIase FKBP-type" evidence="16">
    <location>
        <begin position="163"/>
        <end position="248"/>
    </location>
</feature>
<keyword evidence="8 12" id="KW-0413">Isomerase</keyword>
<keyword evidence="18" id="KW-1185">Reference proteome</keyword>
<dbReference type="HAMAP" id="MF_00303">
    <property type="entry name" value="Trigger_factor_Tig"/>
    <property type="match status" value="1"/>
</dbReference>
<dbReference type="GO" id="GO:0015031">
    <property type="term" value="P:protein transport"/>
    <property type="evidence" value="ECO:0007669"/>
    <property type="project" value="UniProtKB-UniRule"/>
</dbReference>
<protein>
    <recommendedName>
        <fullName evidence="4 12">Trigger factor</fullName>
        <shortName evidence="12">TF</shortName>
        <ecNumber evidence="3 12">5.2.1.8</ecNumber>
    </recommendedName>
    <alternativeName>
        <fullName evidence="11 12">PPIase</fullName>
    </alternativeName>
</protein>
<evidence type="ECO:0000256" key="13">
    <source>
        <dbReference type="PROSITE-ProRule" id="PRU00277"/>
    </source>
</evidence>
<dbReference type="GO" id="GO:0003755">
    <property type="term" value="F:peptidyl-prolyl cis-trans isomerase activity"/>
    <property type="evidence" value="ECO:0007669"/>
    <property type="project" value="UniProtKB-UniRule"/>
</dbReference>
<dbReference type="Pfam" id="PF00254">
    <property type="entry name" value="FKBP_C"/>
    <property type="match status" value="1"/>
</dbReference>
<dbReference type="PANTHER" id="PTHR30560:SF3">
    <property type="entry name" value="TRIGGER FACTOR-LIKE PROTEIN TIG, CHLOROPLASTIC"/>
    <property type="match status" value="1"/>
</dbReference>
<dbReference type="InterPro" id="IPR037041">
    <property type="entry name" value="Trigger_fac_C_sf"/>
</dbReference>
<comment type="subcellular location">
    <subcellularLocation>
        <location evidence="12">Cytoplasm</location>
    </subcellularLocation>
    <text evidence="12">About half TF is bound to the ribosome near the polypeptide exit tunnel while the other half is free in the cytoplasm.</text>
</comment>
<dbReference type="RefSeq" id="WP_160718832.1">
    <property type="nucleotide sequence ID" value="NZ_SUMG01000002.1"/>
</dbReference>
<feature type="coiled-coil region" evidence="15">
    <location>
        <begin position="261"/>
        <end position="288"/>
    </location>
</feature>
<dbReference type="Gene3D" id="1.10.3120.10">
    <property type="entry name" value="Trigger factor, C-terminal domain"/>
    <property type="match status" value="1"/>
</dbReference>
<evidence type="ECO:0000256" key="12">
    <source>
        <dbReference type="HAMAP-Rule" id="MF_00303"/>
    </source>
</evidence>
<dbReference type="PIRSF" id="PIRSF003095">
    <property type="entry name" value="Trigger_factor"/>
    <property type="match status" value="1"/>
</dbReference>
<keyword evidence="5 12" id="KW-0132">Cell division</keyword>
<comment type="similarity">
    <text evidence="2 12 14">Belongs to the FKBP-type PPIase family. Tig subfamily.</text>
</comment>
<proteinExistence type="inferred from homology"/>
<dbReference type="InterPro" id="IPR046357">
    <property type="entry name" value="PPIase_dom_sf"/>
</dbReference>
<evidence type="ECO:0000256" key="2">
    <source>
        <dbReference type="ARBA" id="ARBA00005464"/>
    </source>
</evidence>
<dbReference type="Gene3D" id="3.10.50.40">
    <property type="match status" value="1"/>
</dbReference>
<dbReference type="Proteomes" id="UP000449710">
    <property type="component" value="Unassembled WGS sequence"/>
</dbReference>
<dbReference type="AlphaFoldDB" id="A0AA44BCJ2"/>
<evidence type="ECO:0000256" key="7">
    <source>
        <dbReference type="ARBA" id="ARBA00023186"/>
    </source>
</evidence>
<dbReference type="EC" id="5.2.1.8" evidence="3 12"/>
<sequence length="445" mass="51176">MSSEIVKQENNEITLKVMVDKSEFNKAVNEAYKKTKHRFNIPGFRKGKAPKQIIQQRYGKEVFYEEAINIAFPKAYEKALDDLNIDPVDQPEIDIENIDPEKDLEFTAKVEVMPEIEISDYKGLEAEKTKFEVTEEEIDMELKTMQEQNARMITIEDREAKDGDILTIDFEGFIDGEAFEGGKAEDHELTLGTGQFIPGFEEQLIGVKTGEEKEVTVSFPEDYQAENLAGKEAKFNVTVKEIKEKELPALDDEFAKDVSEFDTLEELKKDVEEKIAEGKKKTQDQEVEKQVMDQLIEKVDVDIPDAVIKRQTDMMIRDFDMQLRYQGLELKKYLEMTGASEDDLREQMKDDAEKRVKTQLALEKIGELENIEPTEEDVEEEIKKLAEQYNQEVEKIKETLGDAEKENIKDSLKNRKTAELLVQEAKVVEVEPKTEEAETAEDTEA</sequence>
<dbReference type="InterPro" id="IPR027304">
    <property type="entry name" value="Trigger_fact/SurA_dom_sf"/>
</dbReference>
<name>A0AA44BCJ2_9CLOT</name>
<evidence type="ECO:0000256" key="1">
    <source>
        <dbReference type="ARBA" id="ARBA00000971"/>
    </source>
</evidence>
<dbReference type="EMBL" id="SUMG01000002">
    <property type="protein sequence ID" value="NBG87434.1"/>
    <property type="molecule type" value="Genomic_DNA"/>
</dbReference>
<dbReference type="SUPFAM" id="SSF54534">
    <property type="entry name" value="FKBP-like"/>
    <property type="match status" value="1"/>
</dbReference>
<evidence type="ECO:0000256" key="9">
    <source>
        <dbReference type="ARBA" id="ARBA00023306"/>
    </source>
</evidence>
<comment type="caution">
    <text evidence="17">The sequence shown here is derived from an EMBL/GenBank/DDBJ whole genome shotgun (WGS) entry which is preliminary data.</text>
</comment>
<comment type="domain">
    <text evidence="12">Consists of 3 domains; the N-terminus binds the ribosome, the middle domain has PPIase activity, while the C-terminus has intrinsic chaperone activity on its own.</text>
</comment>
<evidence type="ECO:0000313" key="17">
    <source>
        <dbReference type="EMBL" id="NBG87434.1"/>
    </source>
</evidence>
<gene>
    <name evidence="12" type="primary">tig</name>
    <name evidence="17" type="ORF">ISALK_02855</name>
</gene>
<dbReference type="GO" id="GO:0051301">
    <property type="term" value="P:cell division"/>
    <property type="evidence" value="ECO:0007669"/>
    <property type="project" value="UniProtKB-KW"/>
</dbReference>
<dbReference type="SUPFAM" id="SSF109998">
    <property type="entry name" value="Triger factor/SurA peptide-binding domain-like"/>
    <property type="match status" value="1"/>
</dbReference>
<evidence type="ECO:0000256" key="3">
    <source>
        <dbReference type="ARBA" id="ARBA00013194"/>
    </source>
</evidence>
<keyword evidence="9 12" id="KW-0131">Cell cycle</keyword>
<accession>A0AA44BCJ2</accession>
<organism evidence="17 18">
    <name type="scientific">Isachenkonia alkalipeptolytica</name>
    <dbReference type="NCBI Taxonomy" id="2565777"/>
    <lineage>
        <taxon>Bacteria</taxon>
        <taxon>Bacillati</taxon>
        <taxon>Bacillota</taxon>
        <taxon>Clostridia</taxon>
        <taxon>Eubacteriales</taxon>
        <taxon>Clostridiaceae</taxon>
        <taxon>Isachenkonia</taxon>
    </lineage>
</organism>
<dbReference type="PROSITE" id="PS50059">
    <property type="entry name" value="FKBP_PPIASE"/>
    <property type="match status" value="1"/>
</dbReference>
<keyword evidence="12" id="KW-0963">Cytoplasm</keyword>
<dbReference type="InterPro" id="IPR005215">
    <property type="entry name" value="Trig_fac"/>
</dbReference>
<dbReference type="GO" id="GO:0005737">
    <property type="term" value="C:cytoplasm"/>
    <property type="evidence" value="ECO:0007669"/>
    <property type="project" value="UniProtKB-SubCell"/>
</dbReference>
<dbReference type="GO" id="GO:0043022">
    <property type="term" value="F:ribosome binding"/>
    <property type="evidence" value="ECO:0007669"/>
    <property type="project" value="TreeGrafter"/>
</dbReference>
<evidence type="ECO:0000256" key="6">
    <source>
        <dbReference type="ARBA" id="ARBA00023110"/>
    </source>
</evidence>
<dbReference type="GO" id="GO:0043335">
    <property type="term" value="P:protein unfolding"/>
    <property type="evidence" value="ECO:0007669"/>
    <property type="project" value="TreeGrafter"/>
</dbReference>
<evidence type="ECO:0000256" key="8">
    <source>
        <dbReference type="ARBA" id="ARBA00023235"/>
    </source>
</evidence>
<evidence type="ECO:0000313" key="18">
    <source>
        <dbReference type="Proteomes" id="UP000449710"/>
    </source>
</evidence>
<feature type="coiled-coil region" evidence="15">
    <location>
        <begin position="368"/>
        <end position="406"/>
    </location>
</feature>
<evidence type="ECO:0000256" key="5">
    <source>
        <dbReference type="ARBA" id="ARBA00022618"/>
    </source>
</evidence>
<dbReference type="Gene3D" id="3.30.70.1050">
    <property type="entry name" value="Trigger factor ribosome-binding domain"/>
    <property type="match status" value="1"/>
</dbReference>
<dbReference type="SUPFAM" id="SSF102735">
    <property type="entry name" value="Trigger factor ribosome-binding domain"/>
    <property type="match status" value="1"/>
</dbReference>
<comment type="function">
    <text evidence="10 12">Involved in protein export. Acts as a chaperone by maintaining the newly synthesized protein in an open conformation. Functions as a peptidyl-prolyl cis-trans isomerase.</text>
</comment>
<dbReference type="Pfam" id="PF05698">
    <property type="entry name" value="Trigger_C"/>
    <property type="match status" value="1"/>
</dbReference>
<dbReference type="InterPro" id="IPR036611">
    <property type="entry name" value="Trigger_fac_ribosome-bd_sf"/>
</dbReference>
<dbReference type="Pfam" id="PF05697">
    <property type="entry name" value="Trigger_N"/>
    <property type="match status" value="1"/>
</dbReference>
<dbReference type="NCBIfam" id="TIGR00115">
    <property type="entry name" value="tig"/>
    <property type="match status" value="1"/>
</dbReference>
<comment type="catalytic activity">
    <reaction evidence="1 12 13">
        <text>[protein]-peptidylproline (omega=180) = [protein]-peptidylproline (omega=0)</text>
        <dbReference type="Rhea" id="RHEA:16237"/>
        <dbReference type="Rhea" id="RHEA-COMP:10747"/>
        <dbReference type="Rhea" id="RHEA-COMP:10748"/>
        <dbReference type="ChEBI" id="CHEBI:83833"/>
        <dbReference type="ChEBI" id="CHEBI:83834"/>
        <dbReference type="EC" id="5.2.1.8"/>
    </reaction>
</comment>
<dbReference type="GO" id="GO:0051083">
    <property type="term" value="P:'de novo' cotranslational protein folding"/>
    <property type="evidence" value="ECO:0007669"/>
    <property type="project" value="TreeGrafter"/>
</dbReference>
<reference evidence="17 18" key="1">
    <citation type="submission" date="2019-04" db="EMBL/GenBank/DDBJ databases">
        <title>Isachenkonia alkalipeptolytica gen. nov. sp. nov. a new anaerobic, alkiliphilic organothrophic bacterium capable to reduce synthesized ferrihydrite isolated from a soda lake.</title>
        <authorList>
            <person name="Toshchakov S.V."/>
            <person name="Zavarzina D.G."/>
            <person name="Zhilina T.N."/>
            <person name="Kostrikina N.A."/>
            <person name="Kublanov I.V."/>
        </authorList>
    </citation>
    <scope>NUCLEOTIDE SEQUENCE [LARGE SCALE GENOMIC DNA]</scope>
    <source>
        <strain evidence="17 18">Z-1701</strain>
    </source>
</reference>
<dbReference type="InterPro" id="IPR001179">
    <property type="entry name" value="PPIase_FKBP_dom"/>
</dbReference>
<dbReference type="GO" id="GO:0044183">
    <property type="term" value="F:protein folding chaperone"/>
    <property type="evidence" value="ECO:0007669"/>
    <property type="project" value="TreeGrafter"/>
</dbReference>
<evidence type="ECO:0000256" key="11">
    <source>
        <dbReference type="ARBA" id="ARBA00029986"/>
    </source>
</evidence>
<dbReference type="InterPro" id="IPR008880">
    <property type="entry name" value="Trigger_fac_C"/>
</dbReference>
<dbReference type="FunFam" id="3.10.50.40:FF:000001">
    <property type="entry name" value="Trigger factor"/>
    <property type="match status" value="1"/>
</dbReference>
<evidence type="ECO:0000256" key="14">
    <source>
        <dbReference type="RuleBase" id="RU003914"/>
    </source>
</evidence>